<dbReference type="KEGG" id="snn:EWH46_07890"/>
<organism evidence="3 4">
    <name type="scientific">Sphaerotilus sulfidivorans</name>
    <dbReference type="NCBI Taxonomy" id="639200"/>
    <lineage>
        <taxon>Bacteria</taxon>
        <taxon>Pseudomonadati</taxon>
        <taxon>Pseudomonadota</taxon>
        <taxon>Betaproteobacteria</taxon>
        <taxon>Burkholderiales</taxon>
        <taxon>Sphaerotilaceae</taxon>
        <taxon>Sphaerotilus</taxon>
    </lineage>
</organism>
<keyword evidence="5" id="KW-1185">Reference proteome</keyword>
<evidence type="ECO:0000313" key="3">
    <source>
        <dbReference type="EMBL" id="QEN00707.1"/>
    </source>
</evidence>
<reference evidence="3 4" key="1">
    <citation type="submission" date="2019-02" db="EMBL/GenBank/DDBJ databases">
        <title>Complete Genome Sequence and Methylome Analysis of Sphaerotilus natans subsp. sulfidivorans D-507.</title>
        <authorList>
            <person name="Fomenkov A."/>
            <person name="Gridneva E."/>
            <person name="Smolyakov D."/>
            <person name="Dubinina G."/>
            <person name="Vincze T."/>
            <person name="Grabovich M."/>
            <person name="Roberts R.J."/>
        </authorList>
    </citation>
    <scope>NUCLEOTIDE SEQUENCE [LARGE SCALE GENOMIC DNA]</scope>
    <source>
        <strain evidence="3 4">D-507</strain>
    </source>
</reference>
<dbReference type="AlphaFoldDB" id="A0A5C1PZ58"/>
<evidence type="ECO:0000256" key="1">
    <source>
        <dbReference type="SAM" id="SignalP"/>
    </source>
</evidence>
<evidence type="ECO:0000313" key="4">
    <source>
        <dbReference type="Proteomes" id="UP000323522"/>
    </source>
</evidence>
<reference evidence="2 5" key="2">
    <citation type="submission" date="2024-06" db="EMBL/GenBank/DDBJ databases">
        <title>Genomic Encyclopedia of Type Strains, Phase IV (KMG-IV): sequencing the most valuable type-strain genomes for metagenomic binning, comparative biology and taxonomic classification.</title>
        <authorList>
            <person name="Goeker M."/>
        </authorList>
    </citation>
    <scope>NUCLEOTIDE SEQUENCE [LARGE SCALE GENOMIC DNA]</scope>
    <source>
        <strain evidence="2 5">D-501</strain>
    </source>
</reference>
<dbReference type="RefSeq" id="WP_187775545.1">
    <property type="nucleotide sequence ID" value="NZ_CP035708.1"/>
</dbReference>
<feature type="chain" id="PRO_5044618734" evidence="1">
    <location>
        <begin position="47"/>
        <end position="394"/>
    </location>
</feature>
<accession>A0A5C1PZ58</accession>
<dbReference type="EMBL" id="JBEPLS010000003">
    <property type="protein sequence ID" value="MET3603250.1"/>
    <property type="molecule type" value="Genomic_DNA"/>
</dbReference>
<proteinExistence type="predicted"/>
<dbReference type="EMBL" id="CP035708">
    <property type="protein sequence ID" value="QEN00707.1"/>
    <property type="molecule type" value="Genomic_DNA"/>
</dbReference>
<feature type="signal peptide" evidence="1">
    <location>
        <begin position="1"/>
        <end position="46"/>
    </location>
</feature>
<name>A0A5C1PZ58_9BURK</name>
<sequence>MISRPRPARPFSASSFCAPVRPLLSRLACLAGLAGLVLGSATPATAAPVLAGCTMFPPQAIFNQRIDDVMRFPAHARSAEWIAMIGAGRPLHPDWGRETDPNRVGKYYGMPWNLVDGSERSTRWPLVSHAIVDPRDGNGAGAPDQSDCAVIEQGQVSIRACDSVIASRRRFPFPLDSQIRVEGGNCTDPARCGDRHVLVLENSAGGACRLWESYFSYQDSAGRWNAYATAAWDLGSLAMRPDGWTSGDAAGLPILPLLLRAEEVESGVIRHALRVTFRDAVLDRRHVWPARHSAGTTRPEGIPFGALLRLRADFEIPSWWNAQARTIARAMQKHGLYVADIGTDFFVQGDPDERWSPLTMMLLRQLKLNQFEFVDTGAITRHPRFDPDSYAASW</sequence>
<gene>
    <name evidence="2" type="ORF">ABIC99_001034</name>
    <name evidence="3" type="ORF">EWH46_07890</name>
</gene>
<dbReference type="Proteomes" id="UP000323522">
    <property type="component" value="Chromosome"/>
</dbReference>
<keyword evidence="1" id="KW-0732">Signal</keyword>
<dbReference type="Proteomes" id="UP001549111">
    <property type="component" value="Unassembled WGS sequence"/>
</dbReference>
<evidence type="ECO:0000313" key="5">
    <source>
        <dbReference type="Proteomes" id="UP001549111"/>
    </source>
</evidence>
<evidence type="ECO:0000313" key="2">
    <source>
        <dbReference type="EMBL" id="MET3603250.1"/>
    </source>
</evidence>
<protein>
    <submittedName>
        <fullName evidence="3">Uncharacterized protein</fullName>
    </submittedName>
</protein>